<reference evidence="2" key="1">
    <citation type="submission" date="2020-02" db="EMBL/GenBank/DDBJ databases">
        <authorList>
            <person name="Meier V. D."/>
        </authorList>
    </citation>
    <scope>NUCLEOTIDE SEQUENCE</scope>
    <source>
        <strain evidence="2">AVDCRST_MAG01</strain>
    </source>
</reference>
<evidence type="ECO:0000256" key="1">
    <source>
        <dbReference type="SAM" id="Phobius"/>
    </source>
</evidence>
<protein>
    <submittedName>
        <fullName evidence="2">Uncharacterized protein</fullName>
    </submittedName>
</protein>
<feature type="transmembrane region" description="Helical" evidence="1">
    <location>
        <begin position="12"/>
        <end position="31"/>
    </location>
</feature>
<sequence>MGVLDVTGHIDKVIEVLLILLVVVDAATSGLEYDLAGRFADGVAGAAVQLLAGVAVGIVMFLALTPFMI</sequence>
<gene>
    <name evidence="2" type="ORF">AVDCRST_MAG01-01-776</name>
</gene>
<keyword evidence="1" id="KW-0472">Membrane</keyword>
<feature type="transmembrane region" description="Helical" evidence="1">
    <location>
        <begin position="43"/>
        <end position="64"/>
    </location>
</feature>
<accession>A0A6J4NRW8</accession>
<evidence type="ECO:0000313" key="2">
    <source>
        <dbReference type="EMBL" id="CAA9395548.1"/>
    </source>
</evidence>
<proteinExistence type="predicted"/>
<dbReference type="AlphaFoldDB" id="A0A6J4NRW8"/>
<keyword evidence="1" id="KW-0812">Transmembrane</keyword>
<name>A0A6J4NRW8_9ACTN</name>
<dbReference type="EMBL" id="CADCUW010000117">
    <property type="protein sequence ID" value="CAA9395548.1"/>
    <property type="molecule type" value="Genomic_DNA"/>
</dbReference>
<keyword evidence="1" id="KW-1133">Transmembrane helix</keyword>
<organism evidence="2">
    <name type="scientific">uncultured Rubrobacteraceae bacterium</name>
    <dbReference type="NCBI Taxonomy" id="349277"/>
    <lineage>
        <taxon>Bacteria</taxon>
        <taxon>Bacillati</taxon>
        <taxon>Actinomycetota</taxon>
        <taxon>Rubrobacteria</taxon>
        <taxon>Rubrobacterales</taxon>
        <taxon>Rubrobacteraceae</taxon>
        <taxon>environmental samples</taxon>
    </lineage>
</organism>